<name>A0A930YAJ6_9PAST</name>
<proteinExistence type="predicted"/>
<dbReference type="AlphaFoldDB" id="A0A930YAJ6"/>
<gene>
    <name evidence="1" type="ORF">INT80_08320</name>
</gene>
<protein>
    <submittedName>
        <fullName evidence="1">Uncharacterized protein</fullName>
    </submittedName>
</protein>
<organism evidence="1">
    <name type="scientific">Gallibacterium anatis</name>
    <dbReference type="NCBI Taxonomy" id="750"/>
    <lineage>
        <taxon>Bacteria</taxon>
        <taxon>Pseudomonadati</taxon>
        <taxon>Pseudomonadota</taxon>
        <taxon>Gammaproteobacteria</taxon>
        <taxon>Pasteurellales</taxon>
        <taxon>Pasteurellaceae</taxon>
        <taxon>Gallibacterium</taxon>
    </lineage>
</organism>
<evidence type="ECO:0000313" key="1">
    <source>
        <dbReference type="EMBL" id="MBF4102683.1"/>
    </source>
</evidence>
<accession>A0A930YAJ6</accession>
<comment type="caution">
    <text evidence="1">The sequence shown here is derived from an EMBL/GenBank/DDBJ whole genome shotgun (WGS) entry which is preliminary data.</text>
</comment>
<sequence length="50" mass="5412">MLVANQGQIAVKGSTIVADNNVHFQGQTIDITAAKNSRKVHDFYAEKNPA</sequence>
<reference evidence="1" key="1">
    <citation type="submission" date="2020-11" db="EMBL/GenBank/DDBJ databases">
        <title>Gallibacterium anatis 1637, full genome, WGS.</title>
        <authorList>
            <person name="Laishevtcev A.I."/>
            <person name="Yakimova E.A."/>
            <person name="Petkovich D."/>
            <person name="Stepanova T.V."/>
            <person name="Kalendr R.S."/>
            <person name="Rubalsky E.O."/>
            <person name="Zulkarneev E.R."/>
            <person name="Aleshkin A.V."/>
        </authorList>
    </citation>
    <scope>NUCLEOTIDE SEQUENCE</scope>
    <source>
        <strain evidence="1">1637</strain>
    </source>
</reference>
<dbReference type="EMBL" id="JADION010000021">
    <property type="protein sequence ID" value="MBF4102683.1"/>
    <property type="molecule type" value="Genomic_DNA"/>
</dbReference>